<dbReference type="AlphaFoldDB" id="A0A4S8KJ86"/>
<sequence>MHREIREHSSDKQTFRATCQSSTGRVVYTVEIQHNGKALCTCPDFQSRGGACKHLRALRIIVDNWLIINKFPAFVYPSSVGEALLIQKGLPEDKPPKCDPQDIPGPDLVSLQFIAKDMTTLSDDLDVEEGNDFDDPTSDCGEDENDIKDAAEPVIVRFCTRSCVRYWGASRHTIKI</sequence>
<feature type="domain" description="SWIM-type" evidence="3">
    <location>
        <begin position="28"/>
        <end position="63"/>
    </location>
</feature>
<feature type="region of interest" description="Disordered" evidence="2">
    <location>
        <begin position="125"/>
        <end position="145"/>
    </location>
</feature>
<evidence type="ECO:0000256" key="2">
    <source>
        <dbReference type="SAM" id="MobiDB-lite"/>
    </source>
</evidence>
<evidence type="ECO:0000259" key="3">
    <source>
        <dbReference type="PROSITE" id="PS50966"/>
    </source>
</evidence>
<keyword evidence="5" id="KW-1185">Reference proteome</keyword>
<dbReference type="Pfam" id="PF04434">
    <property type="entry name" value="SWIM"/>
    <property type="match status" value="1"/>
</dbReference>
<proteinExistence type="predicted"/>
<dbReference type="InterPro" id="IPR007527">
    <property type="entry name" value="Znf_SWIM"/>
</dbReference>
<accession>A0A4S8KJ86</accession>
<dbReference type="Proteomes" id="UP000297245">
    <property type="component" value="Unassembled WGS sequence"/>
</dbReference>
<evidence type="ECO:0000313" key="5">
    <source>
        <dbReference type="Proteomes" id="UP000297245"/>
    </source>
</evidence>
<dbReference type="GO" id="GO:0008270">
    <property type="term" value="F:zinc ion binding"/>
    <property type="evidence" value="ECO:0007669"/>
    <property type="project" value="UniProtKB-KW"/>
</dbReference>
<dbReference type="OrthoDB" id="3070168at2759"/>
<evidence type="ECO:0000256" key="1">
    <source>
        <dbReference type="PROSITE-ProRule" id="PRU00325"/>
    </source>
</evidence>
<gene>
    <name evidence="4" type="ORF">K435DRAFT_880601</name>
</gene>
<dbReference type="EMBL" id="ML181921">
    <property type="protein sequence ID" value="THU75552.1"/>
    <property type="molecule type" value="Genomic_DNA"/>
</dbReference>
<evidence type="ECO:0000313" key="4">
    <source>
        <dbReference type="EMBL" id="THU75552.1"/>
    </source>
</evidence>
<protein>
    <recommendedName>
        <fullName evidence="3">SWIM-type domain-containing protein</fullName>
    </recommendedName>
</protein>
<reference evidence="4 5" key="1">
    <citation type="journal article" date="2019" name="Nat. Ecol. Evol.">
        <title>Megaphylogeny resolves global patterns of mushroom evolution.</title>
        <authorList>
            <person name="Varga T."/>
            <person name="Krizsan K."/>
            <person name="Foldi C."/>
            <person name="Dima B."/>
            <person name="Sanchez-Garcia M."/>
            <person name="Sanchez-Ramirez S."/>
            <person name="Szollosi G.J."/>
            <person name="Szarkandi J.G."/>
            <person name="Papp V."/>
            <person name="Albert L."/>
            <person name="Andreopoulos W."/>
            <person name="Angelini C."/>
            <person name="Antonin V."/>
            <person name="Barry K.W."/>
            <person name="Bougher N.L."/>
            <person name="Buchanan P."/>
            <person name="Buyck B."/>
            <person name="Bense V."/>
            <person name="Catcheside P."/>
            <person name="Chovatia M."/>
            <person name="Cooper J."/>
            <person name="Damon W."/>
            <person name="Desjardin D."/>
            <person name="Finy P."/>
            <person name="Geml J."/>
            <person name="Haridas S."/>
            <person name="Hughes K."/>
            <person name="Justo A."/>
            <person name="Karasinski D."/>
            <person name="Kautmanova I."/>
            <person name="Kiss B."/>
            <person name="Kocsube S."/>
            <person name="Kotiranta H."/>
            <person name="LaButti K.M."/>
            <person name="Lechner B.E."/>
            <person name="Liimatainen K."/>
            <person name="Lipzen A."/>
            <person name="Lukacs Z."/>
            <person name="Mihaltcheva S."/>
            <person name="Morgado L.N."/>
            <person name="Niskanen T."/>
            <person name="Noordeloos M.E."/>
            <person name="Ohm R.A."/>
            <person name="Ortiz-Santana B."/>
            <person name="Ovrebo C."/>
            <person name="Racz N."/>
            <person name="Riley R."/>
            <person name="Savchenko A."/>
            <person name="Shiryaev A."/>
            <person name="Soop K."/>
            <person name="Spirin V."/>
            <person name="Szebenyi C."/>
            <person name="Tomsovsky M."/>
            <person name="Tulloss R.E."/>
            <person name="Uehling J."/>
            <person name="Grigoriev I.V."/>
            <person name="Vagvolgyi C."/>
            <person name="Papp T."/>
            <person name="Martin F.M."/>
            <person name="Miettinen O."/>
            <person name="Hibbett D.S."/>
            <person name="Nagy L.G."/>
        </authorList>
    </citation>
    <scope>NUCLEOTIDE SEQUENCE [LARGE SCALE GENOMIC DNA]</scope>
    <source>
        <strain evidence="4 5">CBS 962.96</strain>
    </source>
</reference>
<keyword evidence="1" id="KW-0863">Zinc-finger</keyword>
<keyword evidence="1" id="KW-0862">Zinc</keyword>
<name>A0A4S8KJ86_DENBC</name>
<keyword evidence="1" id="KW-0479">Metal-binding</keyword>
<dbReference type="PROSITE" id="PS50966">
    <property type="entry name" value="ZF_SWIM"/>
    <property type="match status" value="1"/>
</dbReference>
<organism evidence="4 5">
    <name type="scientific">Dendrothele bispora (strain CBS 962.96)</name>
    <dbReference type="NCBI Taxonomy" id="1314807"/>
    <lineage>
        <taxon>Eukaryota</taxon>
        <taxon>Fungi</taxon>
        <taxon>Dikarya</taxon>
        <taxon>Basidiomycota</taxon>
        <taxon>Agaricomycotina</taxon>
        <taxon>Agaricomycetes</taxon>
        <taxon>Agaricomycetidae</taxon>
        <taxon>Agaricales</taxon>
        <taxon>Agaricales incertae sedis</taxon>
        <taxon>Dendrothele</taxon>
    </lineage>
</organism>